<comment type="caution">
    <text evidence="1">The sequence shown here is derived from an EMBL/GenBank/DDBJ whole genome shotgun (WGS) entry which is preliminary data.</text>
</comment>
<gene>
    <name evidence="1" type="ORF">HZZ13_00585</name>
</gene>
<name>A0ABS0PGK6_9BRAD</name>
<dbReference type="Proteomes" id="UP000807370">
    <property type="component" value="Unassembled WGS sequence"/>
</dbReference>
<evidence type="ECO:0000313" key="2">
    <source>
        <dbReference type="Proteomes" id="UP000807370"/>
    </source>
</evidence>
<sequence>MRAVALRQFDGVTAHRACQPIIASAGTNCRSAFSLMKGILSGPILRPIGAKIVDRQADIVESHLASDLGEKIEVVNRLIATPIRTVVRDTAELAFILLAFAAAIAVGTEKYLPAVFGTHSQYPDTWPINGLVQVSEIGQLSLEL</sequence>
<evidence type="ECO:0000313" key="1">
    <source>
        <dbReference type="EMBL" id="MBH5396318.1"/>
    </source>
</evidence>
<reference evidence="1 2" key="1">
    <citation type="submission" date="2020-07" db="EMBL/GenBank/DDBJ databases">
        <title>Bradyrhizobium diversity isolated from nodules of indigenous legumes of Western Australia.</title>
        <authorList>
            <person name="Klepa M.S."/>
        </authorList>
    </citation>
    <scope>NUCLEOTIDE SEQUENCE [LARGE SCALE GENOMIC DNA]</scope>
    <source>
        <strain evidence="1 2">CNPSo 4010</strain>
    </source>
</reference>
<proteinExistence type="predicted"/>
<accession>A0ABS0PGK6</accession>
<keyword evidence="2" id="KW-1185">Reference proteome</keyword>
<protein>
    <submittedName>
        <fullName evidence="1">Uncharacterized protein</fullName>
    </submittedName>
</protein>
<organism evidence="1 2">
    <name type="scientific">Bradyrhizobium agreste</name>
    <dbReference type="NCBI Taxonomy" id="2751811"/>
    <lineage>
        <taxon>Bacteria</taxon>
        <taxon>Pseudomonadati</taxon>
        <taxon>Pseudomonadota</taxon>
        <taxon>Alphaproteobacteria</taxon>
        <taxon>Hyphomicrobiales</taxon>
        <taxon>Nitrobacteraceae</taxon>
        <taxon>Bradyrhizobium</taxon>
    </lineage>
</organism>
<dbReference type="EMBL" id="JACCHP010000001">
    <property type="protein sequence ID" value="MBH5396318.1"/>
    <property type="molecule type" value="Genomic_DNA"/>
</dbReference>